<gene>
    <name evidence="2" type="ORF">FISHEDRAFT_70197</name>
</gene>
<organism evidence="2 3">
    <name type="scientific">Fistulina hepatica ATCC 64428</name>
    <dbReference type="NCBI Taxonomy" id="1128425"/>
    <lineage>
        <taxon>Eukaryota</taxon>
        <taxon>Fungi</taxon>
        <taxon>Dikarya</taxon>
        <taxon>Basidiomycota</taxon>
        <taxon>Agaricomycotina</taxon>
        <taxon>Agaricomycetes</taxon>
        <taxon>Agaricomycetidae</taxon>
        <taxon>Agaricales</taxon>
        <taxon>Fistulinaceae</taxon>
        <taxon>Fistulina</taxon>
    </lineage>
</organism>
<sequence>MSAPSMPYALCFFLVSLFFAAQTLASLTVLNAGGATNDTNFGATADGLLQWQATGLLYDGCDDDKITIDTCYSFELTDDPSEEVDTDLGEQFVMFVTEQAAAGDVFVFTWKYYLSSTVGTSTDTVALAQIYSRSGSPSIIGGLSAAHGLIRSRTASATARPVHVHRLNGKINNRVTFGNSGSLKYTITNAETNAQLLQYSATGNMGSEASCV</sequence>
<dbReference type="AlphaFoldDB" id="A0A0D7AKY1"/>
<evidence type="ECO:0008006" key="4">
    <source>
        <dbReference type="Google" id="ProtNLM"/>
    </source>
</evidence>
<keyword evidence="1" id="KW-0732">Signal</keyword>
<reference evidence="2 3" key="1">
    <citation type="journal article" date="2015" name="Fungal Genet. Biol.">
        <title>Evolution of novel wood decay mechanisms in Agaricales revealed by the genome sequences of Fistulina hepatica and Cylindrobasidium torrendii.</title>
        <authorList>
            <person name="Floudas D."/>
            <person name="Held B.W."/>
            <person name="Riley R."/>
            <person name="Nagy L.G."/>
            <person name="Koehler G."/>
            <person name="Ransdell A.S."/>
            <person name="Younus H."/>
            <person name="Chow J."/>
            <person name="Chiniquy J."/>
            <person name="Lipzen A."/>
            <person name="Tritt A."/>
            <person name="Sun H."/>
            <person name="Haridas S."/>
            <person name="LaButti K."/>
            <person name="Ohm R.A."/>
            <person name="Kues U."/>
            <person name="Blanchette R.A."/>
            <person name="Grigoriev I.V."/>
            <person name="Minto R.E."/>
            <person name="Hibbett D.S."/>
        </authorList>
    </citation>
    <scope>NUCLEOTIDE SEQUENCE [LARGE SCALE GENOMIC DNA]</scope>
    <source>
        <strain evidence="2 3">ATCC 64428</strain>
    </source>
</reference>
<dbReference type="Proteomes" id="UP000054144">
    <property type="component" value="Unassembled WGS sequence"/>
</dbReference>
<feature type="signal peptide" evidence="1">
    <location>
        <begin position="1"/>
        <end position="25"/>
    </location>
</feature>
<accession>A0A0D7AKY1</accession>
<evidence type="ECO:0000313" key="3">
    <source>
        <dbReference type="Proteomes" id="UP000054144"/>
    </source>
</evidence>
<feature type="chain" id="PRO_5002316273" description="Concanavalin A-like lectin/glucanase" evidence="1">
    <location>
        <begin position="26"/>
        <end position="212"/>
    </location>
</feature>
<proteinExistence type="predicted"/>
<dbReference type="OrthoDB" id="2538281at2759"/>
<keyword evidence="3" id="KW-1185">Reference proteome</keyword>
<dbReference type="EMBL" id="KN881646">
    <property type="protein sequence ID" value="KIY51961.1"/>
    <property type="molecule type" value="Genomic_DNA"/>
</dbReference>
<evidence type="ECO:0000256" key="1">
    <source>
        <dbReference type="SAM" id="SignalP"/>
    </source>
</evidence>
<evidence type="ECO:0000313" key="2">
    <source>
        <dbReference type="EMBL" id="KIY51961.1"/>
    </source>
</evidence>
<protein>
    <recommendedName>
        <fullName evidence="4">Concanavalin A-like lectin/glucanase</fullName>
    </recommendedName>
</protein>
<name>A0A0D7AKY1_9AGAR</name>